<name>A0A2G4SS01_RHIZD</name>
<proteinExistence type="predicted"/>
<gene>
    <name evidence="2" type="ORF">RHIMIDRAFT_244037</name>
</gene>
<evidence type="ECO:0000313" key="3">
    <source>
        <dbReference type="Proteomes" id="UP000242254"/>
    </source>
</evidence>
<reference evidence="2 3" key="1">
    <citation type="journal article" date="2016" name="Proc. Natl. Acad. Sci. U.S.A.">
        <title>Lipid metabolic changes in an early divergent fungus govern the establishment of a mutualistic symbiosis with endobacteria.</title>
        <authorList>
            <person name="Lastovetsky O.A."/>
            <person name="Gaspar M.L."/>
            <person name="Mondo S.J."/>
            <person name="LaButti K.M."/>
            <person name="Sandor L."/>
            <person name="Grigoriev I.V."/>
            <person name="Henry S.A."/>
            <person name="Pawlowska T.E."/>
        </authorList>
    </citation>
    <scope>NUCLEOTIDE SEQUENCE [LARGE SCALE GENOMIC DNA]</scope>
    <source>
        <strain evidence="2 3">ATCC 52813</strain>
    </source>
</reference>
<dbReference type="EMBL" id="KZ303851">
    <property type="protein sequence ID" value="PHZ11541.1"/>
    <property type="molecule type" value="Genomic_DNA"/>
</dbReference>
<organism evidence="2 3">
    <name type="scientific">Rhizopus microsporus ATCC 52813</name>
    <dbReference type="NCBI Taxonomy" id="1340429"/>
    <lineage>
        <taxon>Eukaryota</taxon>
        <taxon>Fungi</taxon>
        <taxon>Fungi incertae sedis</taxon>
        <taxon>Mucoromycota</taxon>
        <taxon>Mucoromycotina</taxon>
        <taxon>Mucoromycetes</taxon>
        <taxon>Mucorales</taxon>
        <taxon>Mucorineae</taxon>
        <taxon>Rhizopodaceae</taxon>
        <taxon>Rhizopus</taxon>
    </lineage>
</organism>
<dbReference type="GeneID" id="35441007"/>
<feature type="signal peptide" evidence="1">
    <location>
        <begin position="1"/>
        <end position="17"/>
    </location>
</feature>
<feature type="chain" id="PRO_5013801178" evidence="1">
    <location>
        <begin position="18"/>
        <end position="231"/>
    </location>
</feature>
<protein>
    <submittedName>
        <fullName evidence="2">Uncharacterized protein</fullName>
    </submittedName>
</protein>
<dbReference type="RefSeq" id="XP_023465249.1">
    <property type="nucleotide sequence ID" value="XM_023610017.1"/>
</dbReference>
<accession>A0A2G4SS01</accession>
<evidence type="ECO:0000313" key="2">
    <source>
        <dbReference type="EMBL" id="PHZ11541.1"/>
    </source>
</evidence>
<sequence>MVKNLIPLLLLIDPILCLFNRGDTMTNPCKSKGLKFKLDLHIVVLNDKEVVVDGMAAEVAKTATKHKLYEDKLKSILATKCHIKNFLETVPYITAEDIKKLKFPIMQIMGMNVHIYVLRLPCRGIYVVDNGFSFSFPCNMKLLRTETEKLIDGLSLVEALLEDLSLIYETSQIDPNDSIKRVVEGSGRKKKLNIKAWTTEVFYNDDYDTLIDDNEEDEQVDEDVDEQAEDE</sequence>
<dbReference type="AlphaFoldDB" id="A0A2G4SS01"/>
<keyword evidence="1" id="KW-0732">Signal</keyword>
<keyword evidence="3" id="KW-1185">Reference proteome</keyword>
<dbReference type="Proteomes" id="UP000242254">
    <property type="component" value="Unassembled WGS sequence"/>
</dbReference>
<evidence type="ECO:0000256" key="1">
    <source>
        <dbReference type="SAM" id="SignalP"/>
    </source>
</evidence>